<feature type="compositionally biased region" description="Low complexity" evidence="1">
    <location>
        <begin position="290"/>
        <end position="302"/>
    </location>
</feature>
<dbReference type="OrthoDB" id="205569at2759"/>
<feature type="compositionally biased region" description="Basic and acidic residues" evidence="1">
    <location>
        <begin position="343"/>
        <end position="355"/>
    </location>
</feature>
<dbReference type="STRING" id="35722.A0A0B7NH18"/>
<evidence type="ECO:0000259" key="2">
    <source>
        <dbReference type="Pfam" id="PF09429"/>
    </source>
</evidence>
<dbReference type="AlphaFoldDB" id="A0A0B7NH18"/>
<organism evidence="3 4">
    <name type="scientific">Parasitella parasitica</name>
    <dbReference type="NCBI Taxonomy" id="35722"/>
    <lineage>
        <taxon>Eukaryota</taxon>
        <taxon>Fungi</taxon>
        <taxon>Fungi incertae sedis</taxon>
        <taxon>Mucoromycota</taxon>
        <taxon>Mucoromycotina</taxon>
        <taxon>Mucoromycetes</taxon>
        <taxon>Mucorales</taxon>
        <taxon>Mucorineae</taxon>
        <taxon>Mucoraceae</taxon>
        <taxon>Parasitella</taxon>
    </lineage>
</organism>
<sequence length="355" mass="39535">MGKSKRSMNPADALRKKQRKRELKKNKEDRKRVRESALAKKDVGKVRQEIARLEHLSNMGQLDKAGQTRLDQLKSDIGKIEKAKKATELTGAQAAYVARMQEQEKKHEGEARKLVYDPKRGAFVPAKIKEKSSSASTKEADDEDNSSSSDSSSDDDSSDESDQSEDDISLDEEEEESKEEEIALPPPKTLTESDDEYEIPLPPGPPPYRPFEEQLNPIIQHQFRNPPPPPPPGGPVMNRPRMHQVPPPPPPIPYGFRPPQMMAAPPPPPPIMPYQQISAPVYYPQPPPQSQSESGQQRQTSQTASTPVISAEPQLRDLEKETLAFVPAAIRRKQNAANKKASLPKEARPHIDAAP</sequence>
<dbReference type="GO" id="GO:0006396">
    <property type="term" value="P:RNA processing"/>
    <property type="evidence" value="ECO:0007669"/>
    <property type="project" value="InterPro"/>
</dbReference>
<evidence type="ECO:0000256" key="1">
    <source>
        <dbReference type="SAM" id="MobiDB-lite"/>
    </source>
</evidence>
<gene>
    <name evidence="3" type="primary">PARPA_08851.1 scaffold 35132</name>
</gene>
<dbReference type="EMBL" id="LN731665">
    <property type="protein sequence ID" value="CEP14653.1"/>
    <property type="molecule type" value="Genomic_DNA"/>
</dbReference>
<reference evidence="3 4" key="1">
    <citation type="submission" date="2014-09" db="EMBL/GenBank/DDBJ databases">
        <authorList>
            <person name="Ellenberger Sabrina"/>
        </authorList>
    </citation>
    <scope>NUCLEOTIDE SEQUENCE [LARGE SCALE GENOMIC DNA]</scope>
    <source>
        <strain evidence="3 4">CBS 412.66</strain>
    </source>
</reference>
<proteinExistence type="predicted"/>
<feature type="compositionally biased region" description="Pro residues" evidence="1">
    <location>
        <begin position="225"/>
        <end position="234"/>
    </location>
</feature>
<feature type="compositionally biased region" description="Pro residues" evidence="1">
    <location>
        <begin position="200"/>
        <end position="209"/>
    </location>
</feature>
<feature type="region of interest" description="Disordered" evidence="1">
    <location>
        <begin position="331"/>
        <end position="355"/>
    </location>
</feature>
<feature type="compositionally biased region" description="Basic and acidic residues" evidence="1">
    <location>
        <begin position="101"/>
        <end position="120"/>
    </location>
</feature>
<dbReference type="Pfam" id="PF09429">
    <property type="entry name" value="Wbp11"/>
    <property type="match status" value="1"/>
</dbReference>
<protein>
    <recommendedName>
        <fullName evidence="2">Wbp11/ELF5/Saf1 N-terminal domain-containing protein</fullName>
    </recommendedName>
</protein>
<accession>A0A0B7NH18</accession>
<feature type="domain" description="Wbp11/ELF5/Saf1 N-terminal" evidence="2">
    <location>
        <begin position="5"/>
        <end position="82"/>
    </location>
</feature>
<feature type="compositionally biased region" description="Basic and acidic residues" evidence="1">
    <location>
        <begin position="25"/>
        <end position="40"/>
    </location>
</feature>
<evidence type="ECO:0000313" key="4">
    <source>
        <dbReference type="Proteomes" id="UP000054107"/>
    </source>
</evidence>
<evidence type="ECO:0000313" key="3">
    <source>
        <dbReference type="EMBL" id="CEP14653.1"/>
    </source>
</evidence>
<name>A0A0B7NH18_9FUNG</name>
<feature type="compositionally biased region" description="Low complexity" evidence="1">
    <location>
        <begin position="254"/>
        <end position="263"/>
    </location>
</feature>
<dbReference type="InterPro" id="IPR019007">
    <property type="entry name" value="Wbp11/ELF5/Saf1_N"/>
</dbReference>
<feature type="region of interest" description="Disordered" evidence="1">
    <location>
        <begin position="100"/>
        <end position="317"/>
    </location>
</feature>
<dbReference type="Proteomes" id="UP000054107">
    <property type="component" value="Unassembled WGS sequence"/>
</dbReference>
<feature type="region of interest" description="Disordered" evidence="1">
    <location>
        <begin position="1"/>
        <end position="40"/>
    </location>
</feature>
<feature type="compositionally biased region" description="Acidic residues" evidence="1">
    <location>
        <begin position="152"/>
        <end position="179"/>
    </location>
</feature>
<keyword evidence="4" id="KW-1185">Reference proteome</keyword>